<protein>
    <submittedName>
        <fullName evidence="4">DUF1612 domain-containing protein</fullName>
    </submittedName>
</protein>
<dbReference type="InterPro" id="IPR048017">
    <property type="entry name" value="Y4cF-like"/>
</dbReference>
<evidence type="ECO:0000256" key="1">
    <source>
        <dbReference type="SAM" id="MobiDB-lite"/>
    </source>
</evidence>
<evidence type="ECO:0000259" key="2">
    <source>
        <dbReference type="Pfam" id="PF07756"/>
    </source>
</evidence>
<evidence type="ECO:0000313" key="5">
    <source>
        <dbReference type="Proteomes" id="UP000287687"/>
    </source>
</evidence>
<dbReference type="OrthoDB" id="7989940at2"/>
<dbReference type="EMBL" id="SBIP01000006">
    <property type="protein sequence ID" value="RWX74904.1"/>
    <property type="molecule type" value="Genomic_DNA"/>
</dbReference>
<feature type="domain" description="DUF1612" evidence="2">
    <location>
        <begin position="179"/>
        <end position="304"/>
    </location>
</feature>
<dbReference type="RefSeq" id="WP_128445565.1">
    <property type="nucleotide sequence ID" value="NZ_SBIP01000006.1"/>
</dbReference>
<sequence>MGYDIATIDLRELNSPAARAGEALARLDERIARSPIRDGFLERQNFADAIASLWVDGELVHLEDIVLHDARLDIRTPTHELTIAHSILRARRQIFAHPPDWALSAAGIARLRGRGAPSDHPVPAQSGLTRPVGADDGGLALDDDSHGDDFAEIDAVLARSTAVLNGSTIPRPADARDPLVYDADWDEDERLGQWRVGLNETDGLSPVLRGAILLDAWSAIEVLQHRTELGRQLVASLLRRDGTTPSHLPALNVGLRSVRREQRHSRSRMTRLLALLEAFAAAAELGMKEHDRILLARQQLDRQASAKRTNSNLSRLVDLVVARPVVSANLIAKELGVTPQGARHLAAQLPLREMTGRGRFRAWGVV</sequence>
<organism evidence="4 5">
    <name type="scientific">Neorhizobium lilium</name>
    <dbReference type="NCBI Taxonomy" id="2503024"/>
    <lineage>
        <taxon>Bacteria</taxon>
        <taxon>Pseudomonadati</taxon>
        <taxon>Pseudomonadota</taxon>
        <taxon>Alphaproteobacteria</taxon>
        <taxon>Hyphomicrobiales</taxon>
        <taxon>Rhizobiaceae</taxon>
        <taxon>Rhizobium/Agrobacterium group</taxon>
        <taxon>Neorhizobium</taxon>
    </lineage>
</organism>
<dbReference type="AlphaFoldDB" id="A0A3S3SU66"/>
<evidence type="ECO:0000259" key="3">
    <source>
        <dbReference type="Pfam" id="PF11972"/>
    </source>
</evidence>
<comment type="caution">
    <text evidence="4">The sequence shown here is derived from an EMBL/GenBank/DDBJ whole genome shotgun (WGS) entry which is preliminary data.</text>
</comment>
<evidence type="ECO:0000313" key="4">
    <source>
        <dbReference type="EMBL" id="RWX74904.1"/>
    </source>
</evidence>
<dbReference type="Proteomes" id="UP000287687">
    <property type="component" value="Unassembled WGS sequence"/>
</dbReference>
<name>A0A3S3SU66_9HYPH</name>
<accession>A0A3S3SU66</accession>
<dbReference type="Pfam" id="PF11972">
    <property type="entry name" value="HTH_13"/>
    <property type="match status" value="1"/>
</dbReference>
<proteinExistence type="predicted"/>
<feature type="domain" description="HTH DNA binding" evidence="3">
    <location>
        <begin position="313"/>
        <end position="366"/>
    </location>
</feature>
<reference evidence="4 5" key="1">
    <citation type="submission" date="2019-01" db="EMBL/GenBank/DDBJ databases">
        <title>The draft genome of Rhizobium sp. 24NR.</title>
        <authorList>
            <person name="Liu L."/>
            <person name="Liang L."/>
            <person name="Shi S."/>
            <person name="Xu L."/>
            <person name="Wang X."/>
            <person name="Li L."/>
            <person name="Zhang X."/>
        </authorList>
    </citation>
    <scope>NUCLEOTIDE SEQUENCE [LARGE SCALE GENOMIC DNA]</scope>
    <source>
        <strain evidence="4 5">24NR</strain>
    </source>
</reference>
<dbReference type="InterPro" id="IPR021068">
    <property type="entry name" value="HTH_DNA-bd"/>
</dbReference>
<feature type="region of interest" description="Disordered" evidence="1">
    <location>
        <begin position="114"/>
        <end position="141"/>
    </location>
</feature>
<gene>
    <name evidence="4" type="ORF">EPK99_23515</name>
</gene>
<dbReference type="NCBIfam" id="NF040876">
    <property type="entry name" value="RHE_PE00001_fam"/>
    <property type="match status" value="1"/>
</dbReference>
<keyword evidence="5" id="KW-1185">Reference proteome</keyword>
<dbReference type="Pfam" id="PF07756">
    <property type="entry name" value="DUF1612"/>
    <property type="match status" value="1"/>
</dbReference>
<dbReference type="InterPro" id="IPR011670">
    <property type="entry name" value="DUF1612"/>
</dbReference>